<reference evidence="1 2" key="1">
    <citation type="journal article" date="2013" name="Genome Announc.">
        <title>Genome Sequence of Staphylococcus massiliensis Strain S46, Isolated from the Surface of Healthy Human Skin.</title>
        <authorList>
            <person name="Srivastav R."/>
            <person name="Singh A."/>
            <person name="Jangir P.K."/>
            <person name="Kumari C."/>
            <person name="Muduli S."/>
            <person name="Sharma R."/>
        </authorList>
    </citation>
    <scope>NUCLEOTIDE SEQUENCE [LARGE SCALE GENOMIC DNA]</scope>
    <source>
        <strain evidence="1 2">S46</strain>
    </source>
</reference>
<sequence length="128" mass="14035">MKAVRILLGLGAGLATGLGVSLMKRDYLPYTNAANAPTTSNQQPSETEKEFDFIKANVNNIVDNVNKIQTEGKTLGSTLGEEVKTMIEAFKSDIDPNINNLKTHVEDLKSRGEVIQEEVSDITNKKKK</sequence>
<dbReference type="PATRIC" id="fig|1229783.3.peg.1806"/>
<keyword evidence="2" id="KW-1185">Reference proteome</keyword>
<organism evidence="1 2">
    <name type="scientific">Staphylococcus massiliensis S46</name>
    <dbReference type="NCBI Taxonomy" id="1229783"/>
    <lineage>
        <taxon>Bacteria</taxon>
        <taxon>Bacillati</taxon>
        <taxon>Bacillota</taxon>
        <taxon>Bacilli</taxon>
        <taxon>Bacillales</taxon>
        <taxon>Staphylococcaceae</taxon>
        <taxon>Staphylococcus</taxon>
    </lineage>
</organism>
<dbReference type="Proteomes" id="UP000009885">
    <property type="component" value="Unassembled WGS sequence"/>
</dbReference>
<dbReference type="RefSeq" id="WP_009384127.1">
    <property type="nucleotide sequence ID" value="NZ_AMSQ01000016.1"/>
</dbReference>
<proteinExistence type="predicted"/>
<evidence type="ECO:0008006" key="3">
    <source>
        <dbReference type="Google" id="ProtNLM"/>
    </source>
</evidence>
<dbReference type="STRING" id="1229783.C273_08986"/>
<evidence type="ECO:0000313" key="2">
    <source>
        <dbReference type="Proteomes" id="UP000009885"/>
    </source>
</evidence>
<dbReference type="OrthoDB" id="2411228at2"/>
<dbReference type="AlphaFoldDB" id="K9AH16"/>
<dbReference type="EMBL" id="AMSQ01000016">
    <property type="protein sequence ID" value="EKU46574.1"/>
    <property type="molecule type" value="Genomic_DNA"/>
</dbReference>
<protein>
    <recommendedName>
        <fullName evidence="3">Gas vesicle protein-protein</fullName>
    </recommendedName>
</protein>
<accession>K9AH16</accession>
<gene>
    <name evidence="1" type="ORF">C273_08986</name>
</gene>
<evidence type="ECO:0000313" key="1">
    <source>
        <dbReference type="EMBL" id="EKU46574.1"/>
    </source>
</evidence>
<name>K9AH16_9STAP</name>
<comment type="caution">
    <text evidence="1">The sequence shown here is derived from an EMBL/GenBank/DDBJ whole genome shotgun (WGS) entry which is preliminary data.</text>
</comment>